<gene>
    <name evidence="2" type="ORF">PDE_08571</name>
</gene>
<evidence type="ECO:0000313" key="3">
    <source>
        <dbReference type="Proteomes" id="UP000019376"/>
    </source>
</evidence>
<accession>S7ZT31</accession>
<evidence type="ECO:0000256" key="1">
    <source>
        <dbReference type="SAM" id="MobiDB-lite"/>
    </source>
</evidence>
<reference evidence="2 3" key="1">
    <citation type="journal article" date="2013" name="PLoS ONE">
        <title>Genomic and secretomic analyses reveal unique features of the lignocellulolytic enzyme system of Penicillium decumbens.</title>
        <authorList>
            <person name="Liu G."/>
            <person name="Zhang L."/>
            <person name="Wei X."/>
            <person name="Zou G."/>
            <person name="Qin Y."/>
            <person name="Ma L."/>
            <person name="Li J."/>
            <person name="Zheng H."/>
            <person name="Wang S."/>
            <person name="Wang C."/>
            <person name="Xun L."/>
            <person name="Zhao G.-P."/>
            <person name="Zhou Z."/>
            <person name="Qu Y."/>
        </authorList>
    </citation>
    <scope>NUCLEOTIDE SEQUENCE [LARGE SCALE GENOMIC DNA]</scope>
    <source>
        <strain evidence="3">114-2 / CGMCC 5302</strain>
    </source>
</reference>
<feature type="region of interest" description="Disordered" evidence="1">
    <location>
        <begin position="63"/>
        <end position="165"/>
    </location>
</feature>
<organism evidence="2 3">
    <name type="scientific">Penicillium oxalicum (strain 114-2 / CGMCC 5302)</name>
    <name type="common">Penicillium decumbens</name>
    <dbReference type="NCBI Taxonomy" id="933388"/>
    <lineage>
        <taxon>Eukaryota</taxon>
        <taxon>Fungi</taxon>
        <taxon>Dikarya</taxon>
        <taxon>Ascomycota</taxon>
        <taxon>Pezizomycotina</taxon>
        <taxon>Eurotiomycetes</taxon>
        <taxon>Eurotiomycetidae</taxon>
        <taxon>Eurotiales</taxon>
        <taxon>Aspergillaceae</taxon>
        <taxon>Penicillium</taxon>
    </lineage>
</organism>
<name>S7ZT31_PENO1</name>
<dbReference type="HOGENOM" id="CLU_1518401_0_0_1"/>
<evidence type="ECO:0000313" key="2">
    <source>
        <dbReference type="EMBL" id="EPS33609.1"/>
    </source>
</evidence>
<sequence>MDIMFQPVDSTLGRPPGPLFSPLTFFSFSQHTISVIYRDFYQAHALLSAASLLVMVLASASSPNQSTYPDSSLIPKDVQTTSHHSIVNSPVGTRDLRENDPERERDREREGSLYSKGNIRPQPNRCNEDVIPSQEGTPLHPTSERGAANPPPFSWQTDGKQKKKSSCQFAGRAFYGF</sequence>
<feature type="compositionally biased region" description="Basic and acidic residues" evidence="1">
    <location>
        <begin position="94"/>
        <end position="111"/>
    </location>
</feature>
<dbReference type="Proteomes" id="UP000019376">
    <property type="component" value="Unassembled WGS sequence"/>
</dbReference>
<proteinExistence type="predicted"/>
<keyword evidence="3" id="KW-1185">Reference proteome</keyword>
<protein>
    <submittedName>
        <fullName evidence="2">Uncharacterized protein</fullName>
    </submittedName>
</protein>
<feature type="compositionally biased region" description="Polar residues" evidence="1">
    <location>
        <begin position="78"/>
        <end position="91"/>
    </location>
</feature>
<dbReference type="AlphaFoldDB" id="S7ZT31"/>
<dbReference type="EMBL" id="KB644415">
    <property type="protein sequence ID" value="EPS33609.1"/>
    <property type="molecule type" value="Genomic_DNA"/>
</dbReference>